<dbReference type="InterPro" id="IPR042222">
    <property type="entry name" value="Dynein_2_N"/>
</dbReference>
<dbReference type="GO" id="GO:0051959">
    <property type="term" value="F:dynein light intermediate chain binding"/>
    <property type="evidence" value="ECO:0007669"/>
    <property type="project" value="InterPro"/>
</dbReference>
<dbReference type="Pfam" id="PF12777">
    <property type="entry name" value="MT"/>
    <property type="match status" value="1"/>
</dbReference>
<dbReference type="Pfam" id="PF03028">
    <property type="entry name" value="Dynein_heavy"/>
    <property type="match status" value="1"/>
</dbReference>
<dbReference type="InterPro" id="IPR042228">
    <property type="entry name" value="Dynein_linker_3"/>
</dbReference>
<dbReference type="InterPro" id="IPR043157">
    <property type="entry name" value="Dynein_AAA1S"/>
</dbReference>
<dbReference type="Gene3D" id="1.20.140.100">
    <property type="entry name" value="Dynein heavy chain, N-terminal domain 2"/>
    <property type="match status" value="1"/>
</dbReference>
<proteinExistence type="predicted"/>
<dbReference type="SMART" id="SM00382">
    <property type="entry name" value="AAA"/>
    <property type="match status" value="3"/>
</dbReference>
<keyword evidence="1" id="KW-0175">Coiled coil</keyword>
<dbReference type="InterPro" id="IPR004273">
    <property type="entry name" value="Dynein_heavy_D6_P-loop"/>
</dbReference>
<dbReference type="InterPro" id="IPR035706">
    <property type="entry name" value="AAA_9"/>
</dbReference>
<keyword evidence="4" id="KW-1185">Reference proteome</keyword>
<evidence type="ECO:0000256" key="1">
    <source>
        <dbReference type="SAM" id="Coils"/>
    </source>
</evidence>
<dbReference type="InterPro" id="IPR024743">
    <property type="entry name" value="Dynein_HC_stalk"/>
</dbReference>
<dbReference type="GO" id="GO:0045505">
    <property type="term" value="F:dynein intermediate chain binding"/>
    <property type="evidence" value="ECO:0007669"/>
    <property type="project" value="InterPro"/>
</dbReference>
<organism evidence="3 4">
    <name type="scientific">Homarus americanus</name>
    <name type="common">American lobster</name>
    <dbReference type="NCBI Taxonomy" id="6706"/>
    <lineage>
        <taxon>Eukaryota</taxon>
        <taxon>Metazoa</taxon>
        <taxon>Ecdysozoa</taxon>
        <taxon>Arthropoda</taxon>
        <taxon>Crustacea</taxon>
        <taxon>Multicrustacea</taxon>
        <taxon>Malacostraca</taxon>
        <taxon>Eumalacostraca</taxon>
        <taxon>Eucarida</taxon>
        <taxon>Decapoda</taxon>
        <taxon>Pleocyemata</taxon>
        <taxon>Astacidea</taxon>
        <taxon>Nephropoidea</taxon>
        <taxon>Nephropidae</taxon>
        <taxon>Homarus</taxon>
    </lineage>
</organism>
<dbReference type="EMBL" id="JAHLQT010039966">
    <property type="protein sequence ID" value="KAG7156129.1"/>
    <property type="molecule type" value="Genomic_DNA"/>
</dbReference>
<dbReference type="Pfam" id="PF12774">
    <property type="entry name" value="AAA_6"/>
    <property type="match status" value="1"/>
</dbReference>
<dbReference type="Proteomes" id="UP000747542">
    <property type="component" value="Unassembled WGS sequence"/>
</dbReference>
<dbReference type="Gene3D" id="1.10.472.130">
    <property type="match status" value="1"/>
</dbReference>
<reference evidence="3" key="1">
    <citation type="journal article" date="2021" name="Sci. Adv.">
        <title>The American lobster genome reveals insights on longevity, neural, and immune adaptations.</title>
        <authorList>
            <person name="Polinski J.M."/>
            <person name="Zimin A.V."/>
            <person name="Clark K.F."/>
            <person name="Kohn A.B."/>
            <person name="Sadowski N."/>
            <person name="Timp W."/>
            <person name="Ptitsyn A."/>
            <person name="Khanna P."/>
            <person name="Romanova D.Y."/>
            <person name="Williams P."/>
            <person name="Greenwood S.J."/>
            <person name="Moroz L.L."/>
            <person name="Walt D.R."/>
            <person name="Bodnar A.G."/>
        </authorList>
    </citation>
    <scope>NUCLEOTIDE SEQUENCE</scope>
    <source>
        <strain evidence="3">GMGI-L3</strain>
    </source>
</reference>
<dbReference type="InterPro" id="IPR056759">
    <property type="entry name" value="DYH2-5-8_CC"/>
</dbReference>
<dbReference type="Gene3D" id="3.40.50.300">
    <property type="entry name" value="P-loop containing nucleotide triphosphate hydrolases"/>
    <property type="match status" value="6"/>
</dbReference>
<dbReference type="Gene3D" id="3.20.180.20">
    <property type="entry name" value="Dynein heavy chain, N-terminal domain 2"/>
    <property type="match status" value="1"/>
</dbReference>
<evidence type="ECO:0000259" key="2">
    <source>
        <dbReference type="SMART" id="SM00382"/>
    </source>
</evidence>
<dbReference type="Gene3D" id="1.20.920.30">
    <property type="match status" value="1"/>
</dbReference>
<protein>
    <submittedName>
        <fullName evidence="3">Dynein heavy chain 2 axonemal-like 1</fullName>
    </submittedName>
</protein>
<feature type="coiled-coil region" evidence="1">
    <location>
        <begin position="2515"/>
        <end position="2577"/>
    </location>
</feature>
<dbReference type="PANTHER" id="PTHR45703">
    <property type="entry name" value="DYNEIN HEAVY CHAIN"/>
    <property type="match status" value="1"/>
</dbReference>
<dbReference type="Gene3D" id="1.10.8.710">
    <property type="match status" value="1"/>
</dbReference>
<dbReference type="GO" id="GO:0030286">
    <property type="term" value="C:dynein complex"/>
    <property type="evidence" value="ECO:0007669"/>
    <property type="project" value="InterPro"/>
</dbReference>
<dbReference type="Gene3D" id="1.10.287.2620">
    <property type="match status" value="1"/>
</dbReference>
<sequence length="3737" mass="425698">MFEGQIQATVKTFFPGLSAISWMHRQQTTSLLARCNGIVSTVQEQVTQYLTVNQNISSILMSTKNLTLYLNDDETIYENDEFQIDLIHQLGSTIENVKSQFLKMEDILDTLYKTLIKKTNVKSQKAWLDYVLRIDHLFMDCQKEILRKSLLSFEGMLMGSRSCPSEQLSPVFKLSISLTNSRIVCKPSVNRVLNVVTSLRTQFSESLVKIPCLLRRFALEKAKAHEHLPLLEDELSDKLQMKLSGEFQTQVEDLKEKLEQWHQYRDLWEVNREEFFEHYLKNAKSVYVFETDIMTFERKLRDIENVDDHLKVGTFYINSEKLKTQLIKLCKSWISEFERNLFKIASDKLESLYNYSKETKCLLKSDPQDIPSLLSSAEECHSSRQQLTKYRNEFQPVREQFEVLKKYQYKIPSNVNTSLAQLESEWDTVETSLTNKILELNSALDRYRKAYTDRSEIVMEEVENLKLQFRQMLPTRFDKTIPEANENIANLKEMMSDIMNKLVINETLELLSLSVIEFPELPAFQHDLVSAEKMWSLLEEWQKAWDTWAGIVVWEVSVVALQETLSVYGHKIRAIQPFAAFAGGKIENRAALGESEWELKEEILTRVELCKLLVPLTLNLQNANLRDHHWRQIKSLVKTEFDKDSEEFTLGFLQKLNLTSYKKEMGAIIIDSTEETKIVNAIQDINNLASQISLSLKPIASMGVSVVESTSDANSIIAELNMRLQILAASHHAKPYINDIEDIRSMLSSMIEFLENVEELQKKWATWEPFFHVADVRLHLVQATAIFDSLNDRWRKLSTLMTSEHFLKVFALQEDLQEEVKFISEEFNGMATHVKPYLQDRKEQYSRFWLLSDDDLVATISTVLDGEHAKPFLPKLFTNITKIKQEKNSQIGGLEAIGVYSSEGEFLELNSYIPIIGSFDNWLKNLSAAIETTLKDNVKQCRNSMKSAVMKVDDIVKLWPLQVTAIAFVMHWTVEISRALAKFKGHLNSDQLQVFKKKARDSQTRLDGCLQGNLSKLVREKIRLFYLTVLQMRDFLTFASESRKGLTSESDMPLRYSWEKDTDNMLLQIGSFDLSYSWEYQGLWSFAAITPSTSRSIHNLARVLSQGVAVGVLGAHGCGKTDTVKTMAHLLGRHLVTMACTASLTTVQLAQTLIGTSQSHSWLLLEEAHCLNLDVVPVLGEMLRSLQDAQRAATTTGVKAGGGRGSKQQQPPTKILEGVKVSVSPLAAVLLEMEPSHESSLQIMDIFRQQCKPVVMFSPDLQMITECVMLVEGFKECKSLAVKVSQAVESLSTALPRRYRWQLGTRSAFIIITLAKDIMKRQPEIDEIDTIPLALKEYLIPQLKDDDLPVFKEVFELLFPDFDAASPVNEVLKEAVVDEMKDNDYIVKDNYVEKILQLHDAISKNQMIILFGTSGSGKSTSLKLLEAAYNTLNYEGNVSCKVTKVEVLNPLILDDDLLYGPNEEVVVKTSEGYLSHLLRKLHKSSPSSESWLVLEGPQGHNWLRNFFLHVHFTKNNFLTGHRQSISFPNNLKIIFEISGDVSHLSPAELTSCYAVYFPAQPKLWEDVIQSWRSTITNNRISRALQTLIKRNLPNFINIMNPETITKPHMLMKAKAFVAIMRSFLETELVNADPEDWVARLTPAFIFSIIWSFGANISSSEAAEFEEVVTRMIEDVPEGGIYDYYVDVTTGHFASWSKLAPRFEELQLRLPVIECSIIPTDRIIKYSHMTQMLMAEGIPVLLKGVPGSGKTAIINVLQQNSDPFSEVTVLSHTACTRPKDIQNAIEKSLMKQGKDVLACKKPKLHLLIDDLHCSEGDVQLHEILATVKFTANNRKLYSHDSKSFLKIPELCYMFTFQKIDCNFGQEKTQEITEHIDTYWSESFHTLTMPDFENEELEAIFSQLYDQTLGHFEQEVKCLKTVVAEGIIYLYRRMGESGQVACGDHLAIIHHPRQIVSVLKGLQLADEETQDRDNFLKHLTHECYRVFQDVGVVPQDDFDNLMNEVLTEYLCINLESICTDPRMFLLTRLGNDDNFYEDTDIEKILPHLKKVGKALIGNNRMFAIYDGLVHHTVRLLRILGNNSTTVREHESDKSPSTALESIGGHLLLVGPEGCGKKMCARLASSVANYKIYDIIGTEVEATTQTKNIVSDLKMGTPVLVIIDWNVVEDVSNLKFLDDLLVEQQYIEKDSERQSSIRILVSVPSLEEAHEILKYIPIISTFYSVDTFQEWCMADLQNIAKQILSEKLDQNLSEIKAQSVAEIMASIHCNTGSNPSAIFLEFLTMYLKIYNKMFTDIVEEKEKLNISIVKFEETQQRVTELSNQLEEQRAQVTYIQQSCGGVVLKMRNIKSEQGRLEQDLAKNAVLLKRQQDESTRIRELISRDLTAPKLEMKAIHRKLDRITRAEFESLKSLGRPPKCFELVFDAVLTTLGLDPSWNEAKKQMSNGLNFISSIRKISVEDTNEKVLARIQSYLKMEELNVEKVTEESSTTGTFLNWLHAFEKYVRVYKDYHPLKVQADIIARDVEATEDAIKQYEEDLAGFGIEHQMLMAQLKEKEQQLEAAEEEMKVLEGRIQLAQKVMTQLGEDKIHWEEALSHSSVKLRNLYGDAVLAAAYVTYVGVFTHTERQVVVKDWQEKMDELCIFYTKEKNVLDILAPLELQVRWHEEGLPIDTFSLENAAIIYNSSLSQLILDPHCILEDWIRNWKGAVEIDLKSCDYLDQLEKIMTEGLTCVVRQEELSLPVHILQILEMERIQTDDVNKTLVKVGEKEIDLHDNFKLIILLKTRETEISNNIKTLVNVVNIESQQEGLGVLLVARISFHCQPDLLEVLKKSEWDLLDRQKQLAEQEETIRSLMSRFDDDVLEESTLMELLQAACAKASEAKKKCHDLRRTVEVAKEGNNTYRKVAYLMTRLYLMVERFPRLQPSLTMGIHRFSSLIIGEMQPQSFAASWGSMLANNVVIKMLQSLFRHFQEQVSTISLVTVGLILAMWYECHIGLITPQFCSLLYTPLISQTGPPYAPVDLRPHLKKNSFNSQLEPLKPELPTNSRPNWLTERQWAQVLALSTIEPFRELADHMITHDKLWRVWYITEQPETGTLPKVMERKIRGVAKLILINCLRSDRLDEAAMMYVQRVLKQEASEATAKALLSVASKGIASEPIILYSSAPLDVEYILQQVQPLCHPMMSSDPESLDVLALGQGREEGLSLRLHRCLQKGYWLLLKKNTHTVSCINHLNKLLKDDVMKSAHKRFQVWMYFDSDDELPVSLMTSCHKVYLSLPTTIRDCLRHLFELVGESRLASYNNEWSKWCLLSLALFHTAFVTRQTLANNSTPLAQTLGDSQWEEAENVLRTLLTGSVSPNSSILPSLTSQLSDIYVSGALTEESQSVLSQLLLVYLSPDAIQNVPGRVSALTHFTVPKTTSLEDHLAQMEFIYLAQDVSLTGVAPMIILQNQRDEAKDINICLKTINEDPESCQAIQDMNWSQRFSVKRDKKIQNMKIKGSLQSILKQEIDEYTKAAEYVAVKLKVSEDLNSLLEVLNNSVPDLDIAPEDDEIRAIEAKLDRLKARGEFLFNLASRSESPRTVRLGLLREPAAMWAAVTGSCWGELRSAGLEVVVATKTLCAALATKGGEVEGKEASEDDESPTLVLEKLVLRGALWDPAAEEVMTEQLGACISTSTSLDLSVMQYTPLVKKMLKKSYRVHRTPVHVNNDTMSPPLFWVYLPLSSSITSHNCLLSGVRLLTY</sequence>
<accession>A0A8J5JN48</accession>
<dbReference type="GO" id="GO:0007018">
    <property type="term" value="P:microtubule-based movement"/>
    <property type="evidence" value="ECO:0007669"/>
    <property type="project" value="InterPro"/>
</dbReference>
<feature type="domain" description="AAA+ ATPase" evidence="2">
    <location>
        <begin position="1106"/>
        <end position="1257"/>
    </location>
</feature>
<dbReference type="Gene3D" id="1.20.920.20">
    <property type="match status" value="1"/>
</dbReference>
<dbReference type="InterPro" id="IPR003593">
    <property type="entry name" value="AAA+_ATPase"/>
</dbReference>
<feature type="domain" description="AAA+ ATPase" evidence="2">
    <location>
        <begin position="1404"/>
        <end position="1548"/>
    </location>
</feature>
<gene>
    <name evidence="3" type="primary">Dnah2-L1</name>
    <name evidence="3" type="ORF">Hamer_G022595</name>
</gene>
<dbReference type="Pfam" id="PF12781">
    <property type="entry name" value="AAA_9"/>
    <property type="match status" value="1"/>
</dbReference>
<dbReference type="Pfam" id="PF17852">
    <property type="entry name" value="Dynein_AAA_lid"/>
    <property type="match status" value="1"/>
</dbReference>
<dbReference type="InterPro" id="IPR013602">
    <property type="entry name" value="Dynein_heavy_linker"/>
</dbReference>
<dbReference type="Gene3D" id="1.20.58.1120">
    <property type="match status" value="1"/>
</dbReference>
<dbReference type="SUPFAM" id="SSF52540">
    <property type="entry name" value="P-loop containing nucleoside triphosphate hydrolases"/>
    <property type="match status" value="4"/>
</dbReference>
<dbReference type="InterPro" id="IPR041466">
    <property type="entry name" value="Dynein_AAA5_ext"/>
</dbReference>
<comment type="caution">
    <text evidence="3">The sequence shown here is derived from an EMBL/GenBank/DDBJ whole genome shotgun (WGS) entry which is preliminary data.</text>
</comment>
<dbReference type="GO" id="GO:0008569">
    <property type="term" value="F:minus-end-directed microtubule motor activity"/>
    <property type="evidence" value="ECO:0007669"/>
    <property type="project" value="InterPro"/>
</dbReference>
<dbReference type="Pfam" id="PF25007">
    <property type="entry name" value="DYH2-5-8_CC"/>
    <property type="match status" value="1"/>
</dbReference>
<dbReference type="Pfam" id="PF12775">
    <property type="entry name" value="AAA_7"/>
    <property type="match status" value="1"/>
</dbReference>
<evidence type="ECO:0000313" key="4">
    <source>
        <dbReference type="Proteomes" id="UP000747542"/>
    </source>
</evidence>
<dbReference type="PANTHER" id="PTHR45703:SF36">
    <property type="entry name" value="DYNEIN HEAVY CHAIN, CYTOPLASMIC"/>
    <property type="match status" value="1"/>
</dbReference>
<dbReference type="InterPro" id="IPR035699">
    <property type="entry name" value="AAA_6"/>
</dbReference>
<dbReference type="InterPro" id="IPR026983">
    <property type="entry name" value="DHC"/>
</dbReference>
<feature type="domain" description="AAA+ ATPase" evidence="2">
    <location>
        <begin position="1735"/>
        <end position="1859"/>
    </location>
</feature>
<dbReference type="InterPro" id="IPR027417">
    <property type="entry name" value="P-loop_NTPase"/>
</dbReference>
<name>A0A8J5JN48_HOMAM</name>
<dbReference type="Pfam" id="PF08393">
    <property type="entry name" value="DHC_N2"/>
    <property type="match status" value="1"/>
</dbReference>
<dbReference type="GO" id="GO:0005524">
    <property type="term" value="F:ATP binding"/>
    <property type="evidence" value="ECO:0007669"/>
    <property type="project" value="InterPro"/>
</dbReference>
<evidence type="ECO:0000313" key="3">
    <source>
        <dbReference type="EMBL" id="KAG7156129.1"/>
    </source>
</evidence>